<keyword evidence="2" id="KW-1185">Reference proteome</keyword>
<reference evidence="1 2" key="1">
    <citation type="journal article" date="2009" name="PLoS Genet.">
        <title>Genomic analysis of the basal lineage fungus Rhizopus oryzae reveals a whole-genome duplication.</title>
        <authorList>
            <person name="Ma L.-J."/>
            <person name="Ibrahim A.S."/>
            <person name="Skory C."/>
            <person name="Grabherr M.G."/>
            <person name="Burger G."/>
            <person name="Butler M."/>
            <person name="Elias M."/>
            <person name="Idnurm A."/>
            <person name="Lang B.F."/>
            <person name="Sone T."/>
            <person name="Abe A."/>
            <person name="Calvo S.E."/>
            <person name="Corrochano L.M."/>
            <person name="Engels R."/>
            <person name="Fu J."/>
            <person name="Hansberg W."/>
            <person name="Kim J.-M."/>
            <person name="Kodira C.D."/>
            <person name="Koehrsen M.J."/>
            <person name="Liu B."/>
            <person name="Miranda-Saavedra D."/>
            <person name="O'Leary S."/>
            <person name="Ortiz-Castellanos L."/>
            <person name="Poulter R."/>
            <person name="Rodriguez-Romero J."/>
            <person name="Ruiz-Herrera J."/>
            <person name="Shen Y.-Q."/>
            <person name="Zeng Q."/>
            <person name="Galagan J."/>
            <person name="Birren B.W."/>
            <person name="Cuomo C.A."/>
            <person name="Wickes B.L."/>
        </authorList>
    </citation>
    <scope>NUCLEOTIDE SEQUENCE [LARGE SCALE GENOMIC DNA]</scope>
    <source>
        <strain evidence="2">RA 99-880 / ATCC MYA-4621 / FGSC 9543 / NRRL 43880</strain>
    </source>
</reference>
<evidence type="ECO:0000313" key="2">
    <source>
        <dbReference type="Proteomes" id="UP000009138"/>
    </source>
</evidence>
<gene>
    <name evidence="1" type="ORF">RO3G_08793</name>
</gene>
<dbReference type="AlphaFoldDB" id="I1C6K8"/>
<dbReference type="VEuPathDB" id="FungiDB:RO3G_08793"/>
<proteinExistence type="predicted"/>
<dbReference type="EMBL" id="CH476737">
    <property type="protein sequence ID" value="EIE84088.1"/>
    <property type="molecule type" value="Genomic_DNA"/>
</dbReference>
<sequence>MSRKTTGSLKLNKDSDVTSTSNITASHLDLTQGLNFGLTTAPKANPLTTSAPDWFLPIQAQLNCQEQLINR</sequence>
<accession>I1C6K8</accession>
<evidence type="ECO:0000313" key="1">
    <source>
        <dbReference type="EMBL" id="EIE84088.1"/>
    </source>
</evidence>
<organism evidence="1 2">
    <name type="scientific">Rhizopus delemar (strain RA 99-880 / ATCC MYA-4621 / FGSC 9543 / NRRL 43880)</name>
    <name type="common">Mucormycosis agent</name>
    <name type="synonym">Rhizopus arrhizus var. delemar</name>
    <dbReference type="NCBI Taxonomy" id="246409"/>
    <lineage>
        <taxon>Eukaryota</taxon>
        <taxon>Fungi</taxon>
        <taxon>Fungi incertae sedis</taxon>
        <taxon>Mucoromycota</taxon>
        <taxon>Mucoromycotina</taxon>
        <taxon>Mucoromycetes</taxon>
        <taxon>Mucorales</taxon>
        <taxon>Mucorineae</taxon>
        <taxon>Rhizopodaceae</taxon>
        <taxon>Rhizopus</taxon>
    </lineage>
</organism>
<dbReference type="Proteomes" id="UP000009138">
    <property type="component" value="Unassembled WGS sequence"/>
</dbReference>
<dbReference type="InParanoid" id="I1C6K8"/>
<protein>
    <submittedName>
        <fullName evidence="1">Uncharacterized protein</fullName>
    </submittedName>
</protein>
<dbReference type="GeneID" id="93615764"/>
<name>I1C6K8_RHIO9</name>
<dbReference type="RefSeq" id="XP_067519484.1">
    <property type="nucleotide sequence ID" value="XM_067663383.1"/>
</dbReference>